<accession>A0A392VRI7</accession>
<name>A0A392VRI7_9FABA</name>
<dbReference type="EMBL" id="LXQA011216424">
    <property type="protein sequence ID" value="MCI89315.1"/>
    <property type="molecule type" value="Genomic_DNA"/>
</dbReference>
<evidence type="ECO:0000313" key="2">
    <source>
        <dbReference type="Proteomes" id="UP000265520"/>
    </source>
</evidence>
<feature type="non-terminal residue" evidence="1">
    <location>
        <position position="27"/>
    </location>
</feature>
<evidence type="ECO:0000313" key="1">
    <source>
        <dbReference type="EMBL" id="MCI89315.1"/>
    </source>
</evidence>
<dbReference type="Proteomes" id="UP000265520">
    <property type="component" value="Unassembled WGS sequence"/>
</dbReference>
<comment type="caution">
    <text evidence="1">The sequence shown here is derived from an EMBL/GenBank/DDBJ whole genome shotgun (WGS) entry which is preliminary data.</text>
</comment>
<sequence>MKRRGTIRGDLAAEVERDDLAALAIVG</sequence>
<dbReference type="AlphaFoldDB" id="A0A392VRI7"/>
<reference evidence="1 2" key="1">
    <citation type="journal article" date="2018" name="Front. Plant Sci.">
        <title>Red Clover (Trifolium pratense) and Zigzag Clover (T. medium) - A Picture of Genomic Similarities and Differences.</title>
        <authorList>
            <person name="Dluhosova J."/>
            <person name="Istvanek J."/>
            <person name="Nedelnik J."/>
            <person name="Repkova J."/>
        </authorList>
    </citation>
    <scope>NUCLEOTIDE SEQUENCE [LARGE SCALE GENOMIC DNA]</scope>
    <source>
        <strain evidence="2">cv. 10/8</strain>
        <tissue evidence="1">Leaf</tissue>
    </source>
</reference>
<organism evidence="1 2">
    <name type="scientific">Trifolium medium</name>
    <dbReference type="NCBI Taxonomy" id="97028"/>
    <lineage>
        <taxon>Eukaryota</taxon>
        <taxon>Viridiplantae</taxon>
        <taxon>Streptophyta</taxon>
        <taxon>Embryophyta</taxon>
        <taxon>Tracheophyta</taxon>
        <taxon>Spermatophyta</taxon>
        <taxon>Magnoliopsida</taxon>
        <taxon>eudicotyledons</taxon>
        <taxon>Gunneridae</taxon>
        <taxon>Pentapetalae</taxon>
        <taxon>rosids</taxon>
        <taxon>fabids</taxon>
        <taxon>Fabales</taxon>
        <taxon>Fabaceae</taxon>
        <taxon>Papilionoideae</taxon>
        <taxon>50 kb inversion clade</taxon>
        <taxon>NPAAA clade</taxon>
        <taxon>Hologalegina</taxon>
        <taxon>IRL clade</taxon>
        <taxon>Trifolieae</taxon>
        <taxon>Trifolium</taxon>
    </lineage>
</organism>
<proteinExistence type="predicted"/>
<protein>
    <submittedName>
        <fullName evidence="1">Uncharacterized protein</fullName>
    </submittedName>
</protein>
<keyword evidence="2" id="KW-1185">Reference proteome</keyword>